<keyword evidence="7" id="KW-0349">Heme</keyword>
<dbReference type="PROSITE" id="PS50855">
    <property type="entry name" value="COX1"/>
    <property type="match status" value="1"/>
</dbReference>
<dbReference type="GO" id="GO:0016491">
    <property type="term" value="F:oxidoreductase activity"/>
    <property type="evidence" value="ECO:0007669"/>
    <property type="project" value="UniProtKB-KW"/>
</dbReference>
<keyword evidence="2 7" id="KW-0679">Respiratory chain</keyword>
<evidence type="ECO:0000256" key="2">
    <source>
        <dbReference type="ARBA" id="ARBA00022660"/>
    </source>
</evidence>
<dbReference type="InterPro" id="IPR023616">
    <property type="entry name" value="Cyt_c_oxase-like_su1_dom"/>
</dbReference>
<dbReference type="Pfam" id="PF00115">
    <property type="entry name" value="COX1"/>
    <property type="match status" value="1"/>
</dbReference>
<feature type="transmembrane region" description="Helical" evidence="8">
    <location>
        <begin position="373"/>
        <end position="396"/>
    </location>
</feature>
<evidence type="ECO:0000256" key="1">
    <source>
        <dbReference type="ARBA" id="ARBA00004141"/>
    </source>
</evidence>
<dbReference type="GO" id="GO:0016020">
    <property type="term" value="C:membrane"/>
    <property type="evidence" value="ECO:0007669"/>
    <property type="project" value="UniProtKB-SubCell"/>
</dbReference>
<feature type="transmembrane region" description="Helical" evidence="8">
    <location>
        <begin position="133"/>
        <end position="157"/>
    </location>
</feature>
<evidence type="ECO:0000256" key="3">
    <source>
        <dbReference type="ARBA" id="ARBA00022692"/>
    </source>
</evidence>
<feature type="transmembrane region" description="Helical" evidence="8">
    <location>
        <begin position="332"/>
        <end position="353"/>
    </location>
</feature>
<keyword evidence="7" id="KW-0479">Metal-binding</keyword>
<feature type="transmembrane region" description="Helical" evidence="8">
    <location>
        <begin position="289"/>
        <end position="311"/>
    </location>
</feature>
<feature type="transmembrane region" description="Helical" evidence="8">
    <location>
        <begin position="463"/>
        <end position="487"/>
    </location>
</feature>
<keyword evidence="11" id="KW-1185">Reference proteome</keyword>
<dbReference type="InterPro" id="IPR023615">
    <property type="entry name" value="Cyt_c_Oxase_su1_BS"/>
</dbReference>
<dbReference type="PANTHER" id="PTHR10422:SF40">
    <property type="entry name" value="CYTOCHROME C OXIDASE SUBUNIT I"/>
    <property type="match status" value="1"/>
</dbReference>
<evidence type="ECO:0000256" key="7">
    <source>
        <dbReference type="RuleBase" id="RU000370"/>
    </source>
</evidence>
<dbReference type="InterPro" id="IPR000883">
    <property type="entry name" value="Cyt_C_Oxase_1"/>
</dbReference>
<keyword evidence="10" id="KW-0560">Oxidoreductase</keyword>
<dbReference type="HOGENOM" id="CLU_033807_1_0_9"/>
<dbReference type="Gene3D" id="1.20.210.10">
    <property type="entry name" value="Cytochrome c oxidase-like, subunit I domain"/>
    <property type="match status" value="1"/>
</dbReference>
<dbReference type="PRINTS" id="PR01165">
    <property type="entry name" value="CYCOXIDASEI"/>
</dbReference>
<feature type="transmembrane region" description="Helical" evidence="8">
    <location>
        <begin position="408"/>
        <end position="430"/>
    </location>
</feature>
<dbReference type="STRING" id="866895.HBHAL_4958"/>
<organism evidence="10 11">
    <name type="scientific">Halobacillus halophilus (strain ATCC 35676 / DSM 2266 / JCM 20832 / KCTC 3685 / LMG 17431 / NBRC 102448 / NCIMB 2269)</name>
    <name type="common">Sporosarcina halophila</name>
    <dbReference type="NCBI Taxonomy" id="866895"/>
    <lineage>
        <taxon>Bacteria</taxon>
        <taxon>Bacillati</taxon>
        <taxon>Bacillota</taxon>
        <taxon>Bacilli</taxon>
        <taxon>Bacillales</taxon>
        <taxon>Bacillaceae</taxon>
        <taxon>Halobacillus</taxon>
    </lineage>
</organism>
<dbReference type="PATRIC" id="fig|866895.3.peg.3995"/>
<dbReference type="PANTHER" id="PTHR10422">
    <property type="entry name" value="CYTOCHROME C OXIDASE SUBUNIT 1"/>
    <property type="match status" value="1"/>
</dbReference>
<dbReference type="SUPFAM" id="SSF81442">
    <property type="entry name" value="Cytochrome c oxidase subunit I-like"/>
    <property type="match status" value="1"/>
</dbReference>
<keyword evidence="5 8" id="KW-1133">Transmembrane helix</keyword>
<accession>I0JT22</accession>
<proteinExistence type="inferred from homology"/>
<feature type="transmembrane region" description="Helical" evidence="8">
    <location>
        <begin position="20"/>
        <end position="39"/>
    </location>
</feature>
<feature type="transmembrane region" description="Helical" evidence="8">
    <location>
        <begin position="169"/>
        <end position="197"/>
    </location>
</feature>
<comment type="subcellular location">
    <subcellularLocation>
        <location evidence="1">Membrane</location>
        <topology evidence="1">Multi-pass membrane protein</topology>
    </subcellularLocation>
</comment>
<gene>
    <name evidence="10" type="primary">cbaA</name>
    <name evidence="10" type="ordered locus">HBHAL_4958</name>
</gene>
<comment type="similarity">
    <text evidence="7">Belongs to the heme-copper respiratory oxidase family.</text>
</comment>
<feature type="transmembrane region" description="Helical" evidence="8">
    <location>
        <begin position="217"/>
        <end position="239"/>
    </location>
</feature>
<evidence type="ECO:0000256" key="4">
    <source>
        <dbReference type="ARBA" id="ARBA00022982"/>
    </source>
</evidence>
<keyword evidence="6 8" id="KW-0472">Membrane</keyword>
<dbReference type="InterPro" id="IPR033943">
    <property type="entry name" value="Ba3-like_Oxidase_I"/>
</dbReference>
<feature type="transmembrane region" description="Helical" evidence="8">
    <location>
        <begin position="95"/>
        <end position="121"/>
    </location>
</feature>
<dbReference type="EMBL" id="HE717023">
    <property type="protein sequence ID" value="CCG47294.1"/>
    <property type="molecule type" value="Genomic_DNA"/>
</dbReference>
<evidence type="ECO:0000256" key="6">
    <source>
        <dbReference type="ARBA" id="ARBA00023136"/>
    </source>
</evidence>
<protein>
    <submittedName>
        <fullName evidence="10">Cytochrome c oxidase subunit I</fullName>
        <ecNumber evidence="10">1.9.3.1</ecNumber>
    </submittedName>
</protein>
<dbReference type="eggNOG" id="COG0843">
    <property type="taxonomic scope" value="Bacteria"/>
</dbReference>
<reference evidence="10 11" key="1">
    <citation type="journal article" date="2013" name="Environ. Microbiol.">
        <title>Chloride and organic osmolytes: a hybrid strategy to cope with elevated salinities by the moderately halophilic, chloride-dependent bacterium Halobacillus halophilus.</title>
        <authorList>
            <person name="Saum S.H."/>
            <person name="Pfeiffer F."/>
            <person name="Palm P."/>
            <person name="Rampp M."/>
            <person name="Schuster S.C."/>
            <person name="Muller V."/>
            <person name="Oesterhelt D."/>
        </authorList>
    </citation>
    <scope>NUCLEOTIDE SEQUENCE [LARGE SCALE GENOMIC DNA]</scope>
    <source>
        <strain evidence="11">ATCC 35676 / DSM 2266 / JCM 20832 / KCTC 3685 / LMG 17431 / NBRC 102448 / NCIMB 2269</strain>
    </source>
</reference>
<feature type="transmembrane region" description="Helical" evidence="8">
    <location>
        <begin position="51"/>
        <end position="75"/>
    </location>
</feature>
<evidence type="ECO:0000259" key="9">
    <source>
        <dbReference type="PROSITE" id="PS50855"/>
    </source>
</evidence>
<dbReference type="GO" id="GO:0004129">
    <property type="term" value="F:cytochrome-c oxidase activity"/>
    <property type="evidence" value="ECO:0007669"/>
    <property type="project" value="InterPro"/>
</dbReference>
<dbReference type="EC" id="1.9.3.1" evidence="10"/>
<keyword evidence="3 7" id="KW-0812">Transmembrane</keyword>
<evidence type="ECO:0000313" key="10">
    <source>
        <dbReference type="EMBL" id="CCG47294.1"/>
    </source>
</evidence>
<dbReference type="RefSeq" id="WP_014645178.1">
    <property type="nucleotide sequence ID" value="NC_017668.1"/>
</dbReference>
<dbReference type="CDD" id="cd01660">
    <property type="entry name" value="ba3-like_Oxidase_I"/>
    <property type="match status" value="1"/>
</dbReference>
<feature type="transmembrane region" description="Helical" evidence="8">
    <location>
        <begin position="251"/>
        <end position="269"/>
    </location>
</feature>
<dbReference type="GO" id="GO:0009060">
    <property type="term" value="P:aerobic respiration"/>
    <property type="evidence" value="ECO:0007669"/>
    <property type="project" value="InterPro"/>
</dbReference>
<keyword evidence="7" id="KW-0813">Transport</keyword>
<dbReference type="PROSITE" id="PS00077">
    <property type="entry name" value="COX1_CUB"/>
    <property type="match status" value="1"/>
</dbReference>
<keyword evidence="7" id="KW-0408">Iron</keyword>
<evidence type="ECO:0000256" key="8">
    <source>
        <dbReference type="SAM" id="Phobius"/>
    </source>
</evidence>
<sequence length="552" mass="61800">MNPGEIAVKDRKVALFNLGFAYSAFLIGTLCGLLQVFIRNDALNLPAWLDYYQILTAHGLLLAIVFTTFFIFAFFQAGMSRTLGAFGPKVRLWNWIGFAVTALGTLLVVVMVVAGQASVLYTFYAPLQAHGLFYVGLALFVIGTWIQGFSLVGHYAVWRRNHKGELSPLFAFMAIATIILWVIACLGVVATVLFQFIPWAFGWTSGINVELSRSLFWYFGHPLVYFWLLPAYMAWYVIVPKIIGGRVFSDSLARLSFVLFILFSIPVGFHHQLTEPGISSFWKFLQTVLTFMVIIPSLITAFSMFATFEIRGRELGGRGLFGWVRKLPWRDVRFTSIFIAMAFFIPGGAGGIINASFQMNEVIHNTLWVVGHFHITVGTPVAMTFFGLTFWLIPNLTGRRFTKSLQKLAFLQIATWSIGMLLMSTAQHLLGLLGAPRRTAYTGYAHDDALAWFDGLLTNHVTMAVGGSILFLSAALLVFIVIQLWWLAPKADEQTYEAFPIAESDSSMTPRFLENWKIWIGIAFLLIALAYTIPLAEIIQHAPPGSGRFQTW</sequence>
<dbReference type="InterPro" id="IPR036927">
    <property type="entry name" value="Cyt_c_oxase-like_su1_sf"/>
</dbReference>
<dbReference type="Proteomes" id="UP000007397">
    <property type="component" value="Chromosome"/>
</dbReference>
<dbReference type="GO" id="GO:0020037">
    <property type="term" value="F:heme binding"/>
    <property type="evidence" value="ECO:0007669"/>
    <property type="project" value="InterPro"/>
</dbReference>
<feature type="transmembrane region" description="Helical" evidence="8">
    <location>
        <begin position="518"/>
        <end position="539"/>
    </location>
</feature>
<dbReference type="AlphaFoldDB" id="I0JT22"/>
<dbReference type="KEGG" id="hhd:HBHAL_4958"/>
<evidence type="ECO:0000313" key="11">
    <source>
        <dbReference type="Proteomes" id="UP000007397"/>
    </source>
</evidence>
<feature type="domain" description="Cytochrome oxidase subunit I profile" evidence="9">
    <location>
        <begin position="1"/>
        <end position="513"/>
    </location>
</feature>
<keyword evidence="4 7" id="KW-0249">Electron transport</keyword>
<name>I0JT22_HALH3</name>
<evidence type="ECO:0000256" key="5">
    <source>
        <dbReference type="ARBA" id="ARBA00022989"/>
    </source>
</evidence>